<feature type="transmembrane region" description="Helical" evidence="1">
    <location>
        <begin position="78"/>
        <end position="97"/>
    </location>
</feature>
<keyword evidence="1" id="KW-0472">Membrane</keyword>
<keyword evidence="1" id="KW-1133">Transmembrane helix</keyword>
<organism evidence="2 3">
    <name type="scientific">Triticum urartu</name>
    <name type="common">Red wild einkorn</name>
    <name type="synonym">Crithodium urartu</name>
    <dbReference type="NCBI Taxonomy" id="4572"/>
    <lineage>
        <taxon>Eukaryota</taxon>
        <taxon>Viridiplantae</taxon>
        <taxon>Streptophyta</taxon>
        <taxon>Embryophyta</taxon>
        <taxon>Tracheophyta</taxon>
        <taxon>Spermatophyta</taxon>
        <taxon>Magnoliopsida</taxon>
        <taxon>Liliopsida</taxon>
        <taxon>Poales</taxon>
        <taxon>Poaceae</taxon>
        <taxon>BOP clade</taxon>
        <taxon>Pooideae</taxon>
        <taxon>Triticodae</taxon>
        <taxon>Triticeae</taxon>
        <taxon>Triticinae</taxon>
        <taxon>Triticum</taxon>
    </lineage>
</organism>
<dbReference type="EnsemblPlants" id="TuG1812G0300001081.01.T01">
    <property type="protein sequence ID" value="TuG1812G0300001081.01.T01"/>
    <property type="gene ID" value="TuG1812G0300001081.01"/>
</dbReference>
<keyword evidence="1" id="KW-0812">Transmembrane</keyword>
<name>A0A8R7TRY9_TRIUA</name>
<reference evidence="2" key="2">
    <citation type="submission" date="2018-03" db="EMBL/GenBank/DDBJ databases">
        <title>The Triticum urartu genome reveals the dynamic nature of wheat genome evolution.</title>
        <authorList>
            <person name="Ling H."/>
            <person name="Ma B."/>
            <person name="Shi X."/>
            <person name="Liu H."/>
            <person name="Dong L."/>
            <person name="Sun H."/>
            <person name="Cao Y."/>
            <person name="Gao Q."/>
            <person name="Zheng S."/>
            <person name="Li Y."/>
            <person name="Yu Y."/>
            <person name="Du H."/>
            <person name="Qi M."/>
            <person name="Li Y."/>
            <person name="Yu H."/>
            <person name="Cui Y."/>
            <person name="Wang N."/>
            <person name="Chen C."/>
            <person name="Wu H."/>
            <person name="Zhao Y."/>
            <person name="Zhang J."/>
            <person name="Li Y."/>
            <person name="Zhou W."/>
            <person name="Zhang B."/>
            <person name="Hu W."/>
            <person name="Eijk M."/>
            <person name="Tang J."/>
            <person name="Witsenboer H."/>
            <person name="Zhao S."/>
            <person name="Li Z."/>
            <person name="Zhang A."/>
            <person name="Wang D."/>
            <person name="Liang C."/>
        </authorList>
    </citation>
    <scope>NUCLEOTIDE SEQUENCE [LARGE SCALE GENOMIC DNA]</scope>
    <source>
        <strain evidence="2">cv. G1812</strain>
    </source>
</reference>
<dbReference type="Proteomes" id="UP000015106">
    <property type="component" value="Chromosome 3"/>
</dbReference>
<dbReference type="Gramene" id="TuG1812G0300001081.01.T01">
    <property type="protein sequence ID" value="TuG1812G0300001081.01.T01"/>
    <property type="gene ID" value="TuG1812G0300001081.01"/>
</dbReference>
<reference evidence="3" key="1">
    <citation type="journal article" date="2013" name="Nature">
        <title>Draft genome of the wheat A-genome progenitor Triticum urartu.</title>
        <authorList>
            <person name="Ling H.Q."/>
            <person name="Zhao S."/>
            <person name="Liu D."/>
            <person name="Wang J."/>
            <person name="Sun H."/>
            <person name="Zhang C."/>
            <person name="Fan H."/>
            <person name="Li D."/>
            <person name="Dong L."/>
            <person name="Tao Y."/>
            <person name="Gao C."/>
            <person name="Wu H."/>
            <person name="Li Y."/>
            <person name="Cui Y."/>
            <person name="Guo X."/>
            <person name="Zheng S."/>
            <person name="Wang B."/>
            <person name="Yu K."/>
            <person name="Liang Q."/>
            <person name="Yang W."/>
            <person name="Lou X."/>
            <person name="Chen J."/>
            <person name="Feng M."/>
            <person name="Jian J."/>
            <person name="Zhang X."/>
            <person name="Luo G."/>
            <person name="Jiang Y."/>
            <person name="Liu J."/>
            <person name="Wang Z."/>
            <person name="Sha Y."/>
            <person name="Zhang B."/>
            <person name="Wu H."/>
            <person name="Tang D."/>
            <person name="Shen Q."/>
            <person name="Xue P."/>
            <person name="Zou S."/>
            <person name="Wang X."/>
            <person name="Liu X."/>
            <person name="Wang F."/>
            <person name="Yang Y."/>
            <person name="An X."/>
            <person name="Dong Z."/>
            <person name="Zhang K."/>
            <person name="Zhang X."/>
            <person name="Luo M.C."/>
            <person name="Dvorak J."/>
            <person name="Tong Y."/>
            <person name="Wang J."/>
            <person name="Yang H."/>
            <person name="Li Z."/>
            <person name="Wang D."/>
            <person name="Zhang A."/>
            <person name="Wang J."/>
        </authorList>
    </citation>
    <scope>NUCLEOTIDE SEQUENCE</scope>
    <source>
        <strain evidence="3">cv. G1812</strain>
    </source>
</reference>
<sequence>MVECKRPSPQTHGWSMGLPRPRFVVRIHGAGRAAPFPASSCLRRAPAKSWIHKWEKHIREKKMIVRMEREQIIWRDRMPLFGVFMHFCLLSTVFALAGNK</sequence>
<protein>
    <submittedName>
        <fullName evidence="2">Uncharacterized protein</fullName>
    </submittedName>
</protein>
<evidence type="ECO:0000313" key="2">
    <source>
        <dbReference type="EnsemblPlants" id="TuG1812G0300001081.01.T01"/>
    </source>
</evidence>
<evidence type="ECO:0000256" key="1">
    <source>
        <dbReference type="SAM" id="Phobius"/>
    </source>
</evidence>
<proteinExistence type="predicted"/>
<evidence type="ECO:0000313" key="3">
    <source>
        <dbReference type="Proteomes" id="UP000015106"/>
    </source>
</evidence>
<keyword evidence="3" id="KW-1185">Reference proteome</keyword>
<dbReference type="AlphaFoldDB" id="A0A8R7TRY9"/>
<accession>A0A8R7TRY9</accession>
<reference evidence="2" key="3">
    <citation type="submission" date="2022-06" db="UniProtKB">
        <authorList>
            <consortium name="EnsemblPlants"/>
        </authorList>
    </citation>
    <scope>IDENTIFICATION</scope>
</reference>